<comment type="similarity">
    <text evidence="9">Belongs to the SEC20 family.</text>
</comment>
<dbReference type="AlphaFoldDB" id="A0A167NP56"/>
<dbReference type="STRING" id="1330018.A0A167NP56"/>
<feature type="domain" description="Sec20 C-terminal" evidence="13">
    <location>
        <begin position="132"/>
        <end position="222"/>
    </location>
</feature>
<keyword evidence="4" id="KW-0256">Endoplasmic reticulum</keyword>
<evidence type="ECO:0000256" key="2">
    <source>
        <dbReference type="ARBA" id="ARBA00022448"/>
    </source>
</evidence>
<evidence type="ECO:0000256" key="5">
    <source>
        <dbReference type="ARBA" id="ARBA00022892"/>
    </source>
</evidence>
<keyword evidence="8 12" id="KW-0472">Membrane</keyword>
<dbReference type="GO" id="GO:0006890">
    <property type="term" value="P:retrograde vesicle-mediated transport, Golgi to endoplasmic reticulum"/>
    <property type="evidence" value="ECO:0007669"/>
    <property type="project" value="InterPro"/>
</dbReference>
<evidence type="ECO:0000256" key="1">
    <source>
        <dbReference type="ARBA" id="ARBA00004163"/>
    </source>
</evidence>
<protein>
    <submittedName>
        <fullName evidence="14">Sec20-domain-containing protein</fullName>
    </submittedName>
</protein>
<reference evidence="14 15" key="1">
    <citation type="journal article" date="2016" name="Mol. Biol. Evol.">
        <title>Comparative Genomics of Early-Diverging Mushroom-Forming Fungi Provides Insights into the Origins of Lignocellulose Decay Capabilities.</title>
        <authorList>
            <person name="Nagy L.G."/>
            <person name="Riley R."/>
            <person name="Tritt A."/>
            <person name="Adam C."/>
            <person name="Daum C."/>
            <person name="Floudas D."/>
            <person name="Sun H."/>
            <person name="Yadav J.S."/>
            <person name="Pangilinan J."/>
            <person name="Larsson K.H."/>
            <person name="Matsuura K."/>
            <person name="Barry K."/>
            <person name="Labutti K."/>
            <person name="Kuo R."/>
            <person name="Ohm R.A."/>
            <person name="Bhattacharya S.S."/>
            <person name="Shirouzu T."/>
            <person name="Yoshinaga Y."/>
            <person name="Martin F.M."/>
            <person name="Grigoriev I.V."/>
            <person name="Hibbett D.S."/>
        </authorList>
    </citation>
    <scope>NUCLEOTIDE SEQUENCE [LARGE SCALE GENOMIC DNA]</scope>
    <source>
        <strain evidence="14 15">TUFC12733</strain>
    </source>
</reference>
<dbReference type="InterPro" id="IPR005606">
    <property type="entry name" value="Sec20"/>
</dbReference>
<evidence type="ECO:0000256" key="9">
    <source>
        <dbReference type="ARBA" id="ARBA00037934"/>
    </source>
</evidence>
<feature type="coiled-coil region" evidence="10">
    <location>
        <begin position="41"/>
        <end position="91"/>
    </location>
</feature>
<feature type="transmembrane region" description="Helical" evidence="12">
    <location>
        <begin position="201"/>
        <end position="218"/>
    </location>
</feature>
<keyword evidence="3 12" id="KW-0812">Transmembrane</keyword>
<keyword evidence="15" id="KW-1185">Reference proteome</keyword>
<name>A0A167NP56_CALVF</name>
<gene>
    <name evidence="14" type="ORF">CALVIDRAFT_513170</name>
</gene>
<evidence type="ECO:0000256" key="7">
    <source>
        <dbReference type="ARBA" id="ARBA00023054"/>
    </source>
</evidence>
<dbReference type="PANTHER" id="PTHR12825">
    <property type="entry name" value="BNIP1-RELATED"/>
    <property type="match status" value="1"/>
</dbReference>
<feature type="region of interest" description="Disordered" evidence="11">
    <location>
        <begin position="310"/>
        <end position="378"/>
    </location>
</feature>
<feature type="compositionally biased region" description="Acidic residues" evidence="11">
    <location>
        <begin position="336"/>
        <end position="351"/>
    </location>
</feature>
<evidence type="ECO:0000259" key="13">
    <source>
        <dbReference type="Pfam" id="PF03908"/>
    </source>
</evidence>
<evidence type="ECO:0000256" key="4">
    <source>
        <dbReference type="ARBA" id="ARBA00022824"/>
    </source>
</evidence>
<evidence type="ECO:0000256" key="6">
    <source>
        <dbReference type="ARBA" id="ARBA00022989"/>
    </source>
</evidence>
<organism evidence="14 15">
    <name type="scientific">Calocera viscosa (strain TUFC12733)</name>
    <dbReference type="NCBI Taxonomy" id="1330018"/>
    <lineage>
        <taxon>Eukaryota</taxon>
        <taxon>Fungi</taxon>
        <taxon>Dikarya</taxon>
        <taxon>Basidiomycota</taxon>
        <taxon>Agaricomycotina</taxon>
        <taxon>Dacrymycetes</taxon>
        <taxon>Dacrymycetales</taxon>
        <taxon>Dacrymycetaceae</taxon>
        <taxon>Calocera</taxon>
    </lineage>
</organism>
<keyword evidence="5" id="KW-0931">ER-Golgi transport</keyword>
<comment type="subcellular location">
    <subcellularLocation>
        <location evidence="1">Endoplasmic reticulum membrane</location>
        <topology evidence="1">Single-pass type IV membrane protein</topology>
    </subcellularLocation>
</comment>
<dbReference type="PANTHER" id="PTHR12825:SF0">
    <property type="entry name" value="VESICLE TRANSPORT PROTEIN SEC20"/>
    <property type="match status" value="1"/>
</dbReference>
<dbReference type="GO" id="GO:0005789">
    <property type="term" value="C:endoplasmic reticulum membrane"/>
    <property type="evidence" value="ECO:0007669"/>
    <property type="project" value="UniProtKB-SubCell"/>
</dbReference>
<accession>A0A167NP56</accession>
<dbReference type="GO" id="GO:0031201">
    <property type="term" value="C:SNARE complex"/>
    <property type="evidence" value="ECO:0007669"/>
    <property type="project" value="TreeGrafter"/>
</dbReference>
<evidence type="ECO:0000256" key="12">
    <source>
        <dbReference type="SAM" id="Phobius"/>
    </source>
</evidence>
<evidence type="ECO:0000256" key="11">
    <source>
        <dbReference type="SAM" id="MobiDB-lite"/>
    </source>
</evidence>
<sequence>MAASPSAQLLSLQRRISDISAFQLPRLLACPGPLSLHQQYASELREDIEGVQRRVRALDLLVEGEEDDALREKLAAELEGVKGELERVRRETRAAVLQSKKAIEARSSRSELLAGAAADPALEKSDDALTNTSNEVTLALRRTMAAMQEEVERSVLSTQMLDSSSRTLHSTSNTYVSLSSLLNTSRALITALERADWMDRALIFAALAFFLLVVGFILKQRIFDRGVRLAFWWVRFLPSFGDEGLGVEEVAEKGALSVQVVTSVLTTTTTALAAAASLAHKPSVVVETVTSVITVSRTLDVETPRSIAFGSFSSGEPSHTVGAEHPAKGVSPTEAPEPEAEELPFDEDTFPDEATPLEDPWTVAPPAEASPPRHRLEL</sequence>
<dbReference type="Pfam" id="PF03908">
    <property type="entry name" value="Sec20"/>
    <property type="match status" value="1"/>
</dbReference>
<evidence type="ECO:0000313" key="14">
    <source>
        <dbReference type="EMBL" id="KZO97920.1"/>
    </source>
</evidence>
<dbReference type="OrthoDB" id="46868at2759"/>
<evidence type="ECO:0000256" key="8">
    <source>
        <dbReference type="ARBA" id="ARBA00023136"/>
    </source>
</evidence>
<evidence type="ECO:0000313" key="15">
    <source>
        <dbReference type="Proteomes" id="UP000076738"/>
    </source>
</evidence>
<dbReference type="GO" id="GO:0005484">
    <property type="term" value="F:SNAP receptor activity"/>
    <property type="evidence" value="ECO:0007669"/>
    <property type="project" value="InterPro"/>
</dbReference>
<evidence type="ECO:0000256" key="3">
    <source>
        <dbReference type="ARBA" id="ARBA00022692"/>
    </source>
</evidence>
<keyword evidence="7 10" id="KW-0175">Coiled coil</keyword>
<dbReference type="EMBL" id="KV417278">
    <property type="protein sequence ID" value="KZO97920.1"/>
    <property type="molecule type" value="Genomic_DNA"/>
</dbReference>
<dbReference type="Proteomes" id="UP000076738">
    <property type="component" value="Unassembled WGS sequence"/>
</dbReference>
<keyword evidence="6 12" id="KW-1133">Transmembrane helix</keyword>
<dbReference type="InterPro" id="IPR056173">
    <property type="entry name" value="Sec20_C"/>
</dbReference>
<proteinExistence type="inferred from homology"/>
<keyword evidence="2" id="KW-0813">Transport</keyword>
<evidence type="ECO:0000256" key="10">
    <source>
        <dbReference type="SAM" id="Coils"/>
    </source>
</evidence>